<dbReference type="GO" id="GO:0005524">
    <property type="term" value="F:ATP binding"/>
    <property type="evidence" value="ECO:0007669"/>
    <property type="project" value="UniProtKB-KW"/>
</dbReference>
<dbReference type="SUPFAM" id="SSF52374">
    <property type="entry name" value="Nucleotidylyl transferase"/>
    <property type="match status" value="1"/>
</dbReference>
<comment type="function">
    <text evidence="8">Catalyzes the condensation of pantoate with beta-alanine in an ATP-dependent reaction via a pantoyl-adenylate intermediate.</text>
</comment>
<dbReference type="RefSeq" id="WP_020373138.1">
    <property type="nucleotide sequence ID" value="NZ_FWWY01000001.1"/>
</dbReference>
<feature type="binding site" evidence="8">
    <location>
        <begin position="150"/>
        <end position="153"/>
    </location>
    <ligand>
        <name>ATP</name>
        <dbReference type="ChEBI" id="CHEBI:30616"/>
    </ligand>
</feature>
<evidence type="ECO:0000256" key="2">
    <source>
        <dbReference type="ARBA" id="ARBA00009256"/>
    </source>
</evidence>
<dbReference type="InterPro" id="IPR004821">
    <property type="entry name" value="Cyt_trans-like"/>
</dbReference>
<dbReference type="GO" id="GO:0005829">
    <property type="term" value="C:cytosol"/>
    <property type="evidence" value="ECO:0007669"/>
    <property type="project" value="TreeGrafter"/>
</dbReference>
<evidence type="ECO:0000256" key="4">
    <source>
        <dbReference type="ARBA" id="ARBA00022655"/>
    </source>
</evidence>
<accession>A0A1W1WJG8</accession>
<reference evidence="10" key="1">
    <citation type="submission" date="2017-04" db="EMBL/GenBank/DDBJ databases">
        <authorList>
            <person name="Varghese N."/>
            <person name="Submissions S."/>
        </authorList>
    </citation>
    <scope>NUCLEOTIDE SEQUENCE [LARGE SCALE GENOMIC DNA]</scope>
    <source>
        <strain evidence="10">DSM 9293</strain>
    </source>
</reference>
<dbReference type="STRING" id="28034.BFX07_11065"/>
<dbReference type="EMBL" id="FWWY01000001">
    <property type="protein sequence ID" value="SMC06451.1"/>
    <property type="molecule type" value="Genomic_DNA"/>
</dbReference>
<comment type="subcellular location">
    <subcellularLocation>
        <location evidence="8">Cytoplasm</location>
    </subcellularLocation>
</comment>
<feature type="binding site" evidence="8">
    <location>
        <position position="156"/>
    </location>
    <ligand>
        <name>(R)-pantoate</name>
        <dbReference type="ChEBI" id="CHEBI:15980"/>
    </ligand>
</feature>
<comment type="similarity">
    <text evidence="2 8">Belongs to the pantothenate synthetase family.</text>
</comment>
<dbReference type="UniPathway" id="UPA00028">
    <property type="reaction ID" value="UER00005"/>
</dbReference>
<protein>
    <recommendedName>
        <fullName evidence="8">Pantothenate synthetase</fullName>
        <shortName evidence="8">PS</shortName>
        <ecNumber evidence="8">6.3.2.1</ecNumber>
    </recommendedName>
    <alternativeName>
        <fullName evidence="8">Pantoate--beta-alanine ligase</fullName>
    </alternativeName>
    <alternativeName>
        <fullName evidence="8">Pantoate-activating enzyme</fullName>
    </alternativeName>
</protein>
<keyword evidence="8" id="KW-0963">Cytoplasm</keyword>
<evidence type="ECO:0000256" key="5">
    <source>
        <dbReference type="ARBA" id="ARBA00022741"/>
    </source>
</evidence>
<comment type="miscellaneous">
    <text evidence="8">The reaction proceeds by a bi uni uni bi ping pong mechanism.</text>
</comment>
<comment type="catalytic activity">
    <reaction evidence="7 8">
        <text>(R)-pantoate + beta-alanine + ATP = (R)-pantothenate + AMP + diphosphate + H(+)</text>
        <dbReference type="Rhea" id="RHEA:10912"/>
        <dbReference type="ChEBI" id="CHEBI:15378"/>
        <dbReference type="ChEBI" id="CHEBI:15980"/>
        <dbReference type="ChEBI" id="CHEBI:29032"/>
        <dbReference type="ChEBI" id="CHEBI:30616"/>
        <dbReference type="ChEBI" id="CHEBI:33019"/>
        <dbReference type="ChEBI" id="CHEBI:57966"/>
        <dbReference type="ChEBI" id="CHEBI:456215"/>
        <dbReference type="EC" id="6.3.2.1"/>
    </reaction>
</comment>
<feature type="binding site" evidence="8">
    <location>
        <begin position="187"/>
        <end position="190"/>
    </location>
    <ligand>
        <name>ATP</name>
        <dbReference type="ChEBI" id="CHEBI:30616"/>
    </ligand>
</feature>
<dbReference type="Pfam" id="PF02569">
    <property type="entry name" value="Pantoate_ligase"/>
    <property type="match status" value="1"/>
</dbReference>
<dbReference type="FunFam" id="3.40.50.620:FF:000013">
    <property type="entry name" value="Pantothenate synthetase"/>
    <property type="match status" value="1"/>
</dbReference>
<evidence type="ECO:0000313" key="10">
    <source>
        <dbReference type="Proteomes" id="UP000192660"/>
    </source>
</evidence>
<evidence type="ECO:0000256" key="8">
    <source>
        <dbReference type="HAMAP-Rule" id="MF_00158"/>
    </source>
</evidence>
<dbReference type="Gene3D" id="3.30.1300.10">
    <property type="entry name" value="Pantoate-beta-alanine ligase, C-terminal domain"/>
    <property type="match status" value="1"/>
</dbReference>
<sequence length="284" mass="31466">MSRITCLETLDAMKRFRDSVPSHQKVALVPTMGALHAGHLALVEQAKTLAPVVIVSIFVNPMQFGPHEDFEKYPRNLENDLSILEPYHPLTVFAPSVMEMYPHGPSRTIITVPSMTTVMCGLGRPGHFDGVATVVAKLFNITRPHMALFGQKDAQQLAIIKQLVEDLNFPIKIIGVPTVRETSGLAMSSRNQYLTPSQKEQAAFLYQGLYAAQVLFENGERRANQLIHKVQQVLQSQNIDPEYIALVDQRTLEPIEVITDSPALIALAARIGQARLIDNVVLVP</sequence>
<dbReference type="Proteomes" id="UP000192660">
    <property type="component" value="Unassembled WGS sequence"/>
</dbReference>
<keyword evidence="6 8" id="KW-0067">ATP-binding</keyword>
<dbReference type="PANTHER" id="PTHR21299:SF1">
    <property type="entry name" value="PANTOATE--BETA-ALANINE LIGASE"/>
    <property type="match status" value="1"/>
</dbReference>
<dbReference type="InterPro" id="IPR042176">
    <property type="entry name" value="Pantoate_ligase_C"/>
</dbReference>
<dbReference type="EC" id="6.3.2.1" evidence="8"/>
<feature type="binding site" evidence="8">
    <location>
        <position position="63"/>
    </location>
    <ligand>
        <name>(R)-pantoate</name>
        <dbReference type="ChEBI" id="CHEBI:15980"/>
    </ligand>
</feature>
<dbReference type="Gene3D" id="3.40.50.620">
    <property type="entry name" value="HUPs"/>
    <property type="match status" value="1"/>
</dbReference>
<dbReference type="NCBIfam" id="TIGR00018">
    <property type="entry name" value="panC"/>
    <property type="match status" value="1"/>
</dbReference>
<dbReference type="GO" id="GO:0004592">
    <property type="term" value="F:pantoate-beta-alanine ligase activity"/>
    <property type="evidence" value="ECO:0007669"/>
    <property type="project" value="UniProtKB-UniRule"/>
</dbReference>
<proteinExistence type="inferred from homology"/>
<evidence type="ECO:0000313" key="9">
    <source>
        <dbReference type="EMBL" id="SMC06451.1"/>
    </source>
</evidence>
<evidence type="ECO:0000256" key="7">
    <source>
        <dbReference type="ARBA" id="ARBA00048258"/>
    </source>
</evidence>
<dbReference type="FunFam" id="3.30.1300.10:FF:000001">
    <property type="entry name" value="Pantothenate synthetase"/>
    <property type="match status" value="1"/>
</dbReference>
<keyword evidence="10" id="KW-1185">Reference proteome</keyword>
<evidence type="ECO:0000256" key="1">
    <source>
        <dbReference type="ARBA" id="ARBA00004990"/>
    </source>
</evidence>
<dbReference type="InterPro" id="IPR003721">
    <property type="entry name" value="Pantoate_ligase"/>
</dbReference>
<organism evidence="9 10">
    <name type="scientific">Sulfobacillus thermosulfidooxidans (strain DSM 9293 / VKM B-1269 / AT-1)</name>
    <dbReference type="NCBI Taxonomy" id="929705"/>
    <lineage>
        <taxon>Bacteria</taxon>
        <taxon>Bacillati</taxon>
        <taxon>Bacillota</taxon>
        <taxon>Clostridia</taxon>
        <taxon>Eubacteriales</taxon>
        <taxon>Clostridiales Family XVII. Incertae Sedis</taxon>
        <taxon>Sulfobacillus</taxon>
    </lineage>
</organism>
<dbReference type="AlphaFoldDB" id="A0A1W1WJG8"/>
<dbReference type="HAMAP" id="MF_00158">
    <property type="entry name" value="PanC"/>
    <property type="match status" value="1"/>
</dbReference>
<feature type="binding site" evidence="8">
    <location>
        <position position="179"/>
    </location>
    <ligand>
        <name>ATP</name>
        <dbReference type="ChEBI" id="CHEBI:30616"/>
    </ligand>
</feature>
<evidence type="ECO:0000256" key="6">
    <source>
        <dbReference type="ARBA" id="ARBA00022840"/>
    </source>
</evidence>
<feature type="binding site" evidence="8">
    <location>
        <begin position="32"/>
        <end position="39"/>
    </location>
    <ligand>
        <name>ATP</name>
        <dbReference type="ChEBI" id="CHEBI:30616"/>
    </ligand>
</feature>
<keyword evidence="4 8" id="KW-0566">Pantothenate biosynthesis</keyword>
<dbReference type="GO" id="GO:0015940">
    <property type="term" value="P:pantothenate biosynthetic process"/>
    <property type="evidence" value="ECO:0007669"/>
    <property type="project" value="UniProtKB-UniRule"/>
</dbReference>
<feature type="active site" description="Proton donor" evidence="8">
    <location>
        <position position="39"/>
    </location>
</feature>
<comment type="pathway">
    <text evidence="1 8">Cofactor biosynthesis; (R)-pantothenate biosynthesis; (R)-pantothenate from (R)-pantoate and beta-alanine: step 1/1.</text>
</comment>
<name>A0A1W1WJG8_SULTA</name>
<keyword evidence="5 8" id="KW-0547">Nucleotide-binding</keyword>
<dbReference type="CDD" id="cd00560">
    <property type="entry name" value="PanC"/>
    <property type="match status" value="1"/>
</dbReference>
<comment type="subunit">
    <text evidence="8">Homodimer.</text>
</comment>
<dbReference type="NCBIfam" id="TIGR00125">
    <property type="entry name" value="cyt_tran_rel"/>
    <property type="match status" value="1"/>
</dbReference>
<evidence type="ECO:0000256" key="3">
    <source>
        <dbReference type="ARBA" id="ARBA00022598"/>
    </source>
</evidence>
<gene>
    <name evidence="8" type="primary">panC</name>
    <name evidence="9" type="ORF">SAMN00768000_2830</name>
</gene>
<feature type="binding site" evidence="8">
    <location>
        <position position="63"/>
    </location>
    <ligand>
        <name>beta-alanine</name>
        <dbReference type="ChEBI" id="CHEBI:57966"/>
    </ligand>
</feature>
<dbReference type="InterPro" id="IPR014729">
    <property type="entry name" value="Rossmann-like_a/b/a_fold"/>
</dbReference>
<keyword evidence="3 8" id="KW-0436">Ligase</keyword>
<dbReference type="PANTHER" id="PTHR21299">
    <property type="entry name" value="CYTIDYLATE KINASE/PANTOATE-BETA-ALANINE LIGASE"/>
    <property type="match status" value="1"/>
</dbReference>